<dbReference type="InterPro" id="IPR025584">
    <property type="entry name" value="Cthe_2159"/>
</dbReference>
<dbReference type="AlphaFoldDB" id="A0A2A7MI21"/>
<comment type="caution">
    <text evidence="3">The sequence shown here is derived from an EMBL/GenBank/DDBJ whole genome shotgun (WGS) entry which is preliminary data.</text>
</comment>
<feature type="compositionally biased region" description="Gly residues" evidence="1">
    <location>
        <begin position="725"/>
        <end position="737"/>
    </location>
</feature>
<dbReference type="Pfam" id="PF14262">
    <property type="entry name" value="Cthe_2159"/>
    <property type="match status" value="1"/>
</dbReference>
<organism evidence="3 4">
    <name type="scientific">Clostridium neonatale</name>
    <dbReference type="NCBI Taxonomy" id="137838"/>
    <lineage>
        <taxon>Bacteria</taxon>
        <taxon>Bacillati</taxon>
        <taxon>Bacillota</taxon>
        <taxon>Clostridia</taxon>
        <taxon>Eubacteriales</taxon>
        <taxon>Clostridiaceae</taxon>
        <taxon>Clostridium</taxon>
    </lineage>
</organism>
<evidence type="ECO:0000313" key="3">
    <source>
        <dbReference type="EMBL" id="PEG31482.1"/>
    </source>
</evidence>
<evidence type="ECO:0000256" key="1">
    <source>
        <dbReference type="SAM" id="MobiDB-lite"/>
    </source>
</evidence>
<accession>A0A2A7MI21</accession>
<dbReference type="EMBL" id="PDCJ01000001">
    <property type="protein sequence ID" value="PEG31482.1"/>
    <property type="molecule type" value="Genomic_DNA"/>
</dbReference>
<name>A0A2A7MI21_9CLOT</name>
<feature type="region of interest" description="Disordered" evidence="1">
    <location>
        <begin position="427"/>
        <end position="546"/>
    </location>
</feature>
<gene>
    <name evidence="3" type="ORF">CQ394_07185</name>
</gene>
<evidence type="ECO:0000313" key="4">
    <source>
        <dbReference type="Proteomes" id="UP000220840"/>
    </source>
</evidence>
<dbReference type="Proteomes" id="UP000220840">
    <property type="component" value="Unassembled WGS sequence"/>
</dbReference>
<feature type="signal peptide" evidence="2">
    <location>
        <begin position="1"/>
        <end position="20"/>
    </location>
</feature>
<dbReference type="PROSITE" id="PS51257">
    <property type="entry name" value="PROKAR_LIPOPROTEIN"/>
    <property type="match status" value="1"/>
</dbReference>
<reference evidence="3 4" key="1">
    <citation type="submission" date="2017-10" db="EMBL/GenBank/DDBJ databases">
        <title>Effective Description of Clostridium neonatale sp. nov. linked to necrotizing enterocolitis in neonates and a clarification of species assignable to the genus Clostridium (Prazmowski 1880) emend. Lawson and Rainey 2016.</title>
        <authorList>
            <person name="Bernard K."/>
            <person name="Burdz T."/>
            <person name="Wiebe D."/>
            <person name="Balcewich B."/>
            <person name="Alfa M."/>
            <person name="Bernier A.-M."/>
        </authorList>
    </citation>
    <scope>NUCLEOTIDE SEQUENCE [LARGE SCALE GENOMIC DNA]</scope>
    <source>
        <strain evidence="3 4">LCDC99A005</strain>
    </source>
</reference>
<dbReference type="STRING" id="137838.GCA_001458595_02907"/>
<keyword evidence="4" id="KW-1185">Reference proteome</keyword>
<protein>
    <submittedName>
        <fullName evidence="3">Carbohydrate-binding domain-containing protein</fullName>
    </submittedName>
</protein>
<evidence type="ECO:0000256" key="2">
    <source>
        <dbReference type="SAM" id="SignalP"/>
    </source>
</evidence>
<dbReference type="RefSeq" id="WP_058295637.1">
    <property type="nucleotide sequence ID" value="NZ_CAMRXB010000049.1"/>
</dbReference>
<feature type="compositionally biased region" description="Gly residues" evidence="1">
    <location>
        <begin position="532"/>
        <end position="544"/>
    </location>
</feature>
<feature type="chain" id="PRO_5038995294" evidence="2">
    <location>
        <begin position="21"/>
        <end position="746"/>
    </location>
</feature>
<proteinExistence type="predicted"/>
<keyword evidence="2" id="KW-0732">Signal</keyword>
<dbReference type="OrthoDB" id="9812829at2"/>
<sequence>MKKKLISILVALTLCISALTGCSNTNNITARTVDSKITVSAGESETVPKVDTYIELGENINVDGDGVTVDNNIVTINRGGTYSLSGKLEDGQIIVAASEIEKVYLVLNGVDITCSNTSAIYVKEAEKTVISLADNTENYIRDGANYELEDENDKRDAAIYSKDNLTFVGSGNLTVEGNYNDGITGKDDLKIEGGNIKVNAVNDGIKGKDSLVVTGGNITINSGQDGMKSNSDENTEKGYVLIEGGIMNITSGNDGIQGENNVYIRNGDITINSGGGSENGEIHNEMPPGGMNEMRKPGEEDTANADSSTNVQTDNSNSNDNEQTSENSSAEESTISDSHKGIKADSKIIIENGTFNIDSADDSIHTNDTIIIDGGTFNLSSGDDGIHADTLIEINSGTINVNKSYEGIEGKTININDGKIYVKASDDGINASDGSDSESEEMGAPQGGGPMGGTKPSEEGMQGEKPQFNENNAPNMQEGMPNSEGEKPELGQSNDQNQTQNTNNMPQMNAGEAINANGNNAQKEAQPSTGDMQGGRGPMGGESSGTGVLNINGGYIVVDADGDGLDANGSIYMSGGTVIVYGPTNSGNGALDYDKEFNITGGILVATGSTGMAQTPSSTSTQYILNLTLSDQEANTLVRIQDEDGNEVITIAPDKKFASFIISTPDLKKGSNYKVYTGGSVDGGNEENGLYKNSNYTKGTEVISTSISEIITSATQEGVTVSNSHGGGMNKNGGMGRGNRMEGNVK</sequence>
<feature type="compositionally biased region" description="Low complexity" evidence="1">
    <location>
        <begin position="492"/>
        <end position="521"/>
    </location>
</feature>
<feature type="region of interest" description="Disordered" evidence="1">
    <location>
        <begin position="719"/>
        <end position="746"/>
    </location>
</feature>
<feature type="region of interest" description="Disordered" evidence="1">
    <location>
        <begin position="272"/>
        <end position="339"/>
    </location>
</feature>
<feature type="compositionally biased region" description="Polar residues" evidence="1">
    <location>
        <begin position="304"/>
        <end position="336"/>
    </location>
</feature>